<keyword evidence="3" id="KW-1185">Reference proteome</keyword>
<gene>
    <name evidence="2" type="ORF">HGP28_13005</name>
</gene>
<dbReference type="Proteomes" id="UP000535589">
    <property type="component" value="Unassembled WGS sequence"/>
</dbReference>
<evidence type="ECO:0000313" key="3">
    <source>
        <dbReference type="Proteomes" id="UP000535589"/>
    </source>
</evidence>
<sequence>MLNTLTLYKITLISLCSAVLLGCGGGGSGGGGTASAPATPPAAISTTPQTVEEIVVPDGFSYHPVSEYQLDLDISAISNERAFVSVYTHYTEVDGNLRADYASRVVAAPLHNGTISMPFSAANAEQDLLIEIWFYNDSAPLQKRHSTQTATITW</sequence>
<evidence type="ECO:0008006" key="4">
    <source>
        <dbReference type="Google" id="ProtNLM"/>
    </source>
</evidence>
<dbReference type="RefSeq" id="WP_168836904.1">
    <property type="nucleotide sequence ID" value="NZ_JABAIK010000012.1"/>
</dbReference>
<evidence type="ECO:0000313" key="2">
    <source>
        <dbReference type="EMBL" id="NLS13810.1"/>
    </source>
</evidence>
<feature type="signal peptide" evidence="1">
    <location>
        <begin position="1"/>
        <end position="22"/>
    </location>
</feature>
<proteinExistence type="predicted"/>
<protein>
    <recommendedName>
        <fullName evidence="4">Lipoprotein</fullName>
    </recommendedName>
</protein>
<reference evidence="2 3" key="1">
    <citation type="submission" date="2020-04" db="EMBL/GenBank/DDBJ databases">
        <title>Vibrio sp. SM6, a novel species isolated from seawater.</title>
        <authorList>
            <person name="Wang X."/>
        </authorList>
    </citation>
    <scope>NUCLEOTIDE SEQUENCE [LARGE SCALE GENOMIC DNA]</scope>
    <source>
        <strain evidence="2 3">SM6</strain>
    </source>
</reference>
<dbReference type="EMBL" id="JABAIK010000012">
    <property type="protein sequence ID" value="NLS13810.1"/>
    <property type="molecule type" value="Genomic_DNA"/>
</dbReference>
<organism evidence="2 3">
    <name type="scientific">Vibrio agarilyticus</name>
    <dbReference type="NCBI Taxonomy" id="2726741"/>
    <lineage>
        <taxon>Bacteria</taxon>
        <taxon>Pseudomonadati</taxon>
        <taxon>Pseudomonadota</taxon>
        <taxon>Gammaproteobacteria</taxon>
        <taxon>Vibrionales</taxon>
        <taxon>Vibrionaceae</taxon>
        <taxon>Vibrio</taxon>
    </lineage>
</organism>
<comment type="caution">
    <text evidence="2">The sequence shown here is derived from an EMBL/GenBank/DDBJ whole genome shotgun (WGS) entry which is preliminary data.</text>
</comment>
<name>A0A7X8YHP6_9VIBR</name>
<keyword evidence="1" id="KW-0732">Signal</keyword>
<dbReference type="AlphaFoldDB" id="A0A7X8YHP6"/>
<accession>A0A7X8YHP6</accession>
<evidence type="ECO:0000256" key="1">
    <source>
        <dbReference type="SAM" id="SignalP"/>
    </source>
</evidence>
<feature type="chain" id="PRO_5030763253" description="Lipoprotein" evidence="1">
    <location>
        <begin position="23"/>
        <end position="154"/>
    </location>
</feature>